<gene>
    <name evidence="1" type="ORF">BH720_005015</name>
</gene>
<reference evidence="1 2" key="1">
    <citation type="journal article" date="2016" name="Genome Announc.">
        <title>Draft Genome Sequence of the Thermotolerant Cyanobacterium Desertifilum sp. IPPAS B-1220.</title>
        <authorList>
            <person name="Mironov K.S."/>
            <person name="Sinetova M.A."/>
            <person name="Bolatkhan K."/>
            <person name="Zayadan B.K."/>
            <person name="Ustinova V.V."/>
            <person name="Kupriyanova E.V."/>
            <person name="Skrypnik A.N."/>
            <person name="Gogoleva N.E."/>
            <person name="Gogolev Y.V."/>
            <person name="Los D.A."/>
        </authorList>
    </citation>
    <scope>NUCLEOTIDE SEQUENCE [LARGE SCALE GENOMIC DNA]</scope>
    <source>
        <strain evidence="1 2">IPPAS B-1220</strain>
    </source>
</reference>
<protein>
    <submittedName>
        <fullName evidence="1">Uncharacterized protein</fullName>
    </submittedName>
</protein>
<proteinExistence type="predicted"/>
<dbReference type="EMBL" id="CP182909">
    <property type="protein sequence ID" value="XPM65167.1"/>
    <property type="molecule type" value="Genomic_DNA"/>
</dbReference>
<dbReference type="Proteomes" id="UP000095472">
    <property type="component" value="Chromosome"/>
</dbReference>
<evidence type="ECO:0000313" key="1">
    <source>
        <dbReference type="EMBL" id="XPM65167.1"/>
    </source>
</evidence>
<name>A0ACD5GWN9_9CYAN</name>
<organism evidence="1 2">
    <name type="scientific">Desertifilum tharense IPPAS B-1220</name>
    <dbReference type="NCBI Taxonomy" id="1781255"/>
    <lineage>
        <taxon>Bacteria</taxon>
        <taxon>Bacillati</taxon>
        <taxon>Cyanobacteriota</taxon>
        <taxon>Cyanophyceae</taxon>
        <taxon>Desertifilales</taxon>
        <taxon>Desertifilaceae</taxon>
        <taxon>Desertifilum</taxon>
    </lineage>
</organism>
<keyword evidence="2" id="KW-1185">Reference proteome</keyword>
<accession>A0ACD5GWN9</accession>
<evidence type="ECO:0000313" key="2">
    <source>
        <dbReference type="Proteomes" id="UP000095472"/>
    </source>
</evidence>
<sequence>MYWTDDTTNRIQRANLDGTGVENLIVSGLDRPRAIALDLFNDKIYWVDSGRDIIERANLDGTGREVVLDLGESFPSVIPHWHCLRCPPQSDVLDGWNPKYHSSSQSRWHGVSRLLSEAG</sequence>